<comment type="caution">
    <text evidence="1">The sequence shown here is derived from an EMBL/GenBank/DDBJ whole genome shotgun (WGS) entry which is preliminary data.</text>
</comment>
<evidence type="ECO:0000313" key="2">
    <source>
        <dbReference type="Proteomes" id="UP000248329"/>
    </source>
</evidence>
<accession>A0AC61L280</accession>
<dbReference type="EMBL" id="PQXF01000014">
    <property type="protein sequence ID" value="PXF60563.1"/>
    <property type="molecule type" value="Genomic_DNA"/>
</dbReference>
<evidence type="ECO:0000313" key="1">
    <source>
        <dbReference type="EMBL" id="PXF60563.1"/>
    </source>
</evidence>
<reference evidence="1" key="1">
    <citation type="submission" date="2018-01" db="EMBL/GenBank/DDBJ databases">
        <authorList>
            <person name="Krukenberg V."/>
        </authorList>
    </citation>
    <scope>NUCLEOTIDE SEQUENCE</scope>
    <source>
        <strain evidence="1">E20ANME2</strain>
    </source>
</reference>
<proteinExistence type="predicted"/>
<sequence length="143" mass="16785">MVSIEEKIHAEMENIATVLTEIERVKYMPHKELVVLVGIGAYLQNVYTGMENILKQLLLYNEIPVPNTPTWHKDLLNLAVEHNLVTRETADKMGKYLFFRHFFAHSYGFLLDETKLYPLMDNISNTYSEFKEEIVDYLTKIEE</sequence>
<gene>
    <name evidence="1" type="ORF">C4B59_08545</name>
</gene>
<name>A0AC61L280_9EURY</name>
<protein>
    <submittedName>
        <fullName evidence="1">Uncharacterized protein</fullName>
    </submittedName>
</protein>
<organism evidence="1 2">
    <name type="scientific">Candidatus Methanogaster sp</name>
    <dbReference type="NCBI Taxonomy" id="3386292"/>
    <lineage>
        <taxon>Archaea</taxon>
        <taxon>Methanobacteriati</taxon>
        <taxon>Methanobacteriota</taxon>
        <taxon>Stenosarchaea group</taxon>
        <taxon>Methanomicrobia</taxon>
        <taxon>Methanosarcinales</taxon>
        <taxon>ANME-2 cluster</taxon>
        <taxon>Candidatus Methanogasteraceae</taxon>
        <taxon>Candidatus Methanogaster</taxon>
    </lineage>
</organism>
<dbReference type="Proteomes" id="UP000248329">
    <property type="component" value="Unassembled WGS sequence"/>
</dbReference>